<evidence type="ECO:0000256" key="1">
    <source>
        <dbReference type="SAM" id="MobiDB-lite"/>
    </source>
</evidence>
<feature type="compositionally biased region" description="Pro residues" evidence="1">
    <location>
        <begin position="58"/>
        <end position="69"/>
    </location>
</feature>
<feature type="region of interest" description="Disordered" evidence="1">
    <location>
        <begin position="25"/>
        <end position="169"/>
    </location>
</feature>
<dbReference type="Proteomes" id="UP001341840">
    <property type="component" value="Unassembled WGS sequence"/>
</dbReference>
<name>A0ABU6RK39_9FABA</name>
<comment type="caution">
    <text evidence="2">The sequence shown here is derived from an EMBL/GenBank/DDBJ whole genome shotgun (WGS) entry which is preliminary data.</text>
</comment>
<sequence length="169" mass="17974">GPIILPPPMAAAGGGHIVWMITPVCLPPPPPPPPQPPSGLARAAPSSYNNYQRFTLPTQPPPPPRPPAPVNATSLPQPLQVNGKVANTSGSGSSSDSPASRGGTGVFFPPPSSSSPHNNHHHYKLTRFKGTWKRKNKNESKVNDGAVKQQNTNIPSPDDYMGLPKEWTY</sequence>
<feature type="compositionally biased region" description="Polar residues" evidence="1">
    <location>
        <begin position="71"/>
        <end position="88"/>
    </location>
</feature>
<feature type="non-terminal residue" evidence="2">
    <location>
        <position position="1"/>
    </location>
</feature>
<organism evidence="2 3">
    <name type="scientific">Stylosanthes scabra</name>
    <dbReference type="NCBI Taxonomy" id="79078"/>
    <lineage>
        <taxon>Eukaryota</taxon>
        <taxon>Viridiplantae</taxon>
        <taxon>Streptophyta</taxon>
        <taxon>Embryophyta</taxon>
        <taxon>Tracheophyta</taxon>
        <taxon>Spermatophyta</taxon>
        <taxon>Magnoliopsida</taxon>
        <taxon>eudicotyledons</taxon>
        <taxon>Gunneridae</taxon>
        <taxon>Pentapetalae</taxon>
        <taxon>rosids</taxon>
        <taxon>fabids</taxon>
        <taxon>Fabales</taxon>
        <taxon>Fabaceae</taxon>
        <taxon>Papilionoideae</taxon>
        <taxon>50 kb inversion clade</taxon>
        <taxon>dalbergioids sensu lato</taxon>
        <taxon>Dalbergieae</taxon>
        <taxon>Pterocarpus clade</taxon>
        <taxon>Stylosanthes</taxon>
    </lineage>
</organism>
<reference evidence="2 3" key="1">
    <citation type="journal article" date="2023" name="Plants (Basel)">
        <title>Bridging the Gap: Combining Genomics and Transcriptomics Approaches to Understand Stylosanthes scabra, an Orphan Legume from the Brazilian Caatinga.</title>
        <authorList>
            <person name="Ferreira-Neto J.R.C."/>
            <person name="da Silva M.D."/>
            <person name="Binneck E."/>
            <person name="de Melo N.F."/>
            <person name="da Silva R.H."/>
            <person name="de Melo A.L.T.M."/>
            <person name="Pandolfi V."/>
            <person name="Bustamante F.O."/>
            <person name="Brasileiro-Vidal A.C."/>
            <person name="Benko-Iseppon A.M."/>
        </authorList>
    </citation>
    <scope>NUCLEOTIDE SEQUENCE [LARGE SCALE GENOMIC DNA]</scope>
    <source>
        <tissue evidence="2">Leaves</tissue>
    </source>
</reference>
<proteinExistence type="predicted"/>
<feature type="compositionally biased region" description="Polar residues" evidence="1">
    <location>
        <begin position="46"/>
        <end position="56"/>
    </location>
</feature>
<keyword evidence="3" id="KW-1185">Reference proteome</keyword>
<evidence type="ECO:0000313" key="3">
    <source>
        <dbReference type="Proteomes" id="UP001341840"/>
    </source>
</evidence>
<feature type="compositionally biased region" description="Pro residues" evidence="1">
    <location>
        <begin position="25"/>
        <end position="37"/>
    </location>
</feature>
<accession>A0ABU6RK39</accession>
<feature type="compositionally biased region" description="Low complexity" evidence="1">
    <location>
        <begin position="89"/>
        <end position="101"/>
    </location>
</feature>
<gene>
    <name evidence="2" type="ORF">PIB30_059066</name>
</gene>
<evidence type="ECO:0000313" key="2">
    <source>
        <dbReference type="EMBL" id="MED6124461.1"/>
    </source>
</evidence>
<dbReference type="EMBL" id="JASCZI010030712">
    <property type="protein sequence ID" value="MED6124461.1"/>
    <property type="molecule type" value="Genomic_DNA"/>
</dbReference>
<protein>
    <submittedName>
        <fullName evidence="2">Uncharacterized protein</fullName>
    </submittedName>
</protein>
<feature type="compositionally biased region" description="Basic residues" evidence="1">
    <location>
        <begin position="118"/>
        <end position="136"/>
    </location>
</feature>